<dbReference type="Proteomes" id="UP000295511">
    <property type="component" value="Unassembled WGS sequence"/>
</dbReference>
<dbReference type="GO" id="GO:0047936">
    <property type="term" value="F:glucose 1-dehydrogenase [NAD(P)+] activity"/>
    <property type="evidence" value="ECO:0007669"/>
    <property type="project" value="UniProtKB-EC"/>
</dbReference>
<evidence type="ECO:0000256" key="2">
    <source>
        <dbReference type="ARBA" id="ARBA00023002"/>
    </source>
</evidence>
<evidence type="ECO:0000256" key="1">
    <source>
        <dbReference type="ARBA" id="ARBA00006484"/>
    </source>
</evidence>
<dbReference type="SUPFAM" id="SSF51735">
    <property type="entry name" value="NAD(P)-binding Rossmann-fold domains"/>
    <property type="match status" value="1"/>
</dbReference>
<dbReference type="InterPro" id="IPR002347">
    <property type="entry name" value="SDR_fam"/>
</dbReference>
<keyword evidence="2 3" id="KW-0560">Oxidoreductase</keyword>
<proteinExistence type="inferred from homology"/>
<dbReference type="OrthoDB" id="4481821at2"/>
<dbReference type="Gene3D" id="3.40.50.720">
    <property type="entry name" value="NAD(P)-binding Rossmann-like Domain"/>
    <property type="match status" value="1"/>
</dbReference>
<evidence type="ECO:0000313" key="4">
    <source>
        <dbReference type="Proteomes" id="UP000295511"/>
    </source>
</evidence>
<sequence>MSTSLKGKTAVVTGAGRGIGKAIATHLVAQGAKVAIIDIDAATAADTAAEIGGYSVAADLTDPVSVNEAVDAASRQLGGLDVFVNNAGVCNPGELLSGDIALWDKQFAVNTRAAYLCSAAAARTMIANETQGSIVIITSNCASKPRLDLAAYCASKAATQMMAQCLALEVAGQGIRVNTVNPGSTETDMQREQWARLGVGPERQIEGDLSVFRTGIPLGRLAQPQDIANAVSFLASDASGFVTGQSWYVDGGQTI</sequence>
<organism evidence="3 4">
    <name type="scientific">Arthrobacter terricola</name>
    <dbReference type="NCBI Taxonomy" id="2547396"/>
    <lineage>
        <taxon>Bacteria</taxon>
        <taxon>Bacillati</taxon>
        <taxon>Actinomycetota</taxon>
        <taxon>Actinomycetes</taxon>
        <taxon>Micrococcales</taxon>
        <taxon>Micrococcaceae</taxon>
        <taxon>Arthrobacter</taxon>
    </lineage>
</organism>
<gene>
    <name evidence="3" type="ORF">E1809_21470</name>
</gene>
<accession>A0A4R5K7U3</accession>
<dbReference type="PROSITE" id="PS00061">
    <property type="entry name" value="ADH_SHORT"/>
    <property type="match status" value="1"/>
</dbReference>
<dbReference type="Pfam" id="PF13561">
    <property type="entry name" value="adh_short_C2"/>
    <property type="match status" value="1"/>
</dbReference>
<dbReference type="PRINTS" id="PR00081">
    <property type="entry name" value="GDHRDH"/>
</dbReference>
<comment type="similarity">
    <text evidence="1">Belongs to the short-chain dehydrogenases/reductases (SDR) family.</text>
</comment>
<dbReference type="FunFam" id="3.40.50.720:FF:000084">
    <property type="entry name" value="Short-chain dehydrogenase reductase"/>
    <property type="match status" value="1"/>
</dbReference>
<dbReference type="InterPro" id="IPR020904">
    <property type="entry name" value="Sc_DH/Rdtase_CS"/>
</dbReference>
<comment type="caution">
    <text evidence="3">The sequence shown here is derived from an EMBL/GenBank/DDBJ whole genome shotgun (WGS) entry which is preliminary data.</text>
</comment>
<evidence type="ECO:0000313" key="3">
    <source>
        <dbReference type="EMBL" id="TDF91183.1"/>
    </source>
</evidence>
<dbReference type="EMBL" id="SMRU01000032">
    <property type="protein sequence ID" value="TDF91183.1"/>
    <property type="molecule type" value="Genomic_DNA"/>
</dbReference>
<protein>
    <submittedName>
        <fullName evidence="3">Glucose 1-dehydrogenase</fullName>
        <ecNumber evidence="3">1.1.1.47</ecNumber>
    </submittedName>
</protein>
<dbReference type="PRINTS" id="PR00080">
    <property type="entry name" value="SDRFAMILY"/>
</dbReference>
<reference evidence="3 4" key="1">
    <citation type="submission" date="2019-03" db="EMBL/GenBank/DDBJ databases">
        <title>Whole genome sequence of Arthrobacter sp JH1-1.</title>
        <authorList>
            <person name="Trinh H.N."/>
        </authorList>
    </citation>
    <scope>NUCLEOTIDE SEQUENCE [LARGE SCALE GENOMIC DNA]</scope>
    <source>
        <strain evidence="3 4">JH1-1</strain>
    </source>
</reference>
<dbReference type="AlphaFoldDB" id="A0A4R5K7U3"/>
<dbReference type="RefSeq" id="WP_133206290.1">
    <property type="nucleotide sequence ID" value="NZ_SMRU01000032.1"/>
</dbReference>
<dbReference type="PANTHER" id="PTHR43669">
    <property type="entry name" value="5-KETO-D-GLUCONATE 5-REDUCTASE"/>
    <property type="match status" value="1"/>
</dbReference>
<dbReference type="EC" id="1.1.1.47" evidence="3"/>
<dbReference type="NCBIfam" id="NF005559">
    <property type="entry name" value="PRK07231.1"/>
    <property type="match status" value="1"/>
</dbReference>
<name>A0A4R5K7U3_9MICC</name>
<dbReference type="PANTHER" id="PTHR43669:SF14">
    <property type="entry name" value="OXIDOREDUCTASE"/>
    <property type="match status" value="1"/>
</dbReference>
<keyword evidence="4" id="KW-1185">Reference proteome</keyword>
<dbReference type="InterPro" id="IPR036291">
    <property type="entry name" value="NAD(P)-bd_dom_sf"/>
</dbReference>